<evidence type="ECO:0000256" key="4">
    <source>
        <dbReference type="ARBA" id="ARBA00022989"/>
    </source>
</evidence>
<organism evidence="7 8">
    <name type="scientific">Pontibaca salina</name>
    <dbReference type="NCBI Taxonomy" id="2795731"/>
    <lineage>
        <taxon>Bacteria</taxon>
        <taxon>Pseudomonadati</taxon>
        <taxon>Pseudomonadota</taxon>
        <taxon>Alphaproteobacteria</taxon>
        <taxon>Rhodobacterales</taxon>
        <taxon>Roseobacteraceae</taxon>
        <taxon>Pontibaca</taxon>
    </lineage>
</organism>
<keyword evidence="5 6" id="KW-0472">Membrane</keyword>
<protein>
    <submittedName>
        <fullName evidence="7">Na/Pi cotransporter family protein</fullName>
    </submittedName>
</protein>
<dbReference type="GO" id="GO:0005886">
    <property type="term" value="C:plasma membrane"/>
    <property type="evidence" value="ECO:0007669"/>
    <property type="project" value="UniProtKB-SubCell"/>
</dbReference>
<dbReference type="Gene3D" id="1.20.58.220">
    <property type="entry name" value="Phosphate transport system protein phou homolog 2, domain 2"/>
    <property type="match status" value="1"/>
</dbReference>
<dbReference type="AlphaFoldDB" id="A0A934HR83"/>
<dbReference type="SUPFAM" id="SSF109755">
    <property type="entry name" value="PhoU-like"/>
    <property type="match status" value="1"/>
</dbReference>
<dbReference type="PANTHER" id="PTHR10010">
    <property type="entry name" value="SOLUTE CARRIER FAMILY 34 SODIUM PHOSPHATE , MEMBER 2-RELATED"/>
    <property type="match status" value="1"/>
</dbReference>
<keyword evidence="2" id="KW-1003">Cell membrane</keyword>
<dbReference type="GO" id="GO:0005436">
    <property type="term" value="F:sodium:phosphate symporter activity"/>
    <property type="evidence" value="ECO:0007669"/>
    <property type="project" value="InterPro"/>
</dbReference>
<gene>
    <name evidence="7" type="ORF">JAO82_06020</name>
</gene>
<feature type="transmembrane region" description="Helical" evidence="6">
    <location>
        <begin position="78"/>
        <end position="102"/>
    </location>
</feature>
<reference evidence="7" key="1">
    <citation type="submission" date="2020-12" db="EMBL/GenBank/DDBJ databases">
        <title>Pontibaca salina gen. nov., sp. nov., isolated from marine sediment.</title>
        <authorList>
            <person name="Bo J."/>
            <person name="Wang S."/>
            <person name="Song X."/>
            <person name="Du Z."/>
        </authorList>
    </citation>
    <scope>NUCLEOTIDE SEQUENCE</scope>
    <source>
        <strain evidence="7">S1109L</strain>
    </source>
</reference>
<dbReference type="GO" id="GO:0044341">
    <property type="term" value="P:sodium-dependent phosphate transport"/>
    <property type="evidence" value="ECO:0007669"/>
    <property type="project" value="InterPro"/>
</dbReference>
<dbReference type="NCBIfam" id="NF037997">
    <property type="entry name" value="Na_Pi_symport"/>
    <property type="match status" value="1"/>
</dbReference>
<sequence length="553" mass="60788">MTILWFLIQLAGAVMLLLYAVRMVRTGIERAFGPSFKRAMIKRGTRLSTAGMGVIFAMVLQSSAAVALLAAGFAGAGALSFTAGLALVLGGDLGSALLIQILSFRLDWLVPVLLALGGALFLRSERRGTKQAGRVVLGIAFILISLRFLRETMAPISDSAFLPAIAGYLESDYVTAFLVGMALAFIMFSSVAVILMCVTLVQIGAIPLEAGVSLVLGANMGSALIPVWLSRGLPPEGRQVPVANMLLRCSWSVLVLMLINRLPILPFLAGHTVGQTLVNVHILFNLTLLAIALPFIGKLKKPIGKLLPIPAAYPESMPESHRSVLNDDVRDKPALALASLKREVLRMLQVVEGMMRPAMDLYQDFDKPRMQALRQTDEVVNDALDGVRRYVARIDPDTVGEQTFKQARDLAEYAIQIEAAGDIVEQLLLLAQERNDHRIRFSQKGLEELITMHETIMENIILASNVLISDDVESARLLVEAKDDISRTERRNRRTHLRRLSHGTELSFDSSDLHLETLRALKEFNSKIASVAYPILYRKGQLLETRLIENLHA</sequence>
<evidence type="ECO:0000256" key="5">
    <source>
        <dbReference type="ARBA" id="ARBA00023136"/>
    </source>
</evidence>
<feature type="transmembrane region" description="Helical" evidence="6">
    <location>
        <begin position="250"/>
        <end position="269"/>
    </location>
</feature>
<evidence type="ECO:0000256" key="2">
    <source>
        <dbReference type="ARBA" id="ARBA00022475"/>
    </source>
</evidence>
<evidence type="ECO:0000313" key="7">
    <source>
        <dbReference type="EMBL" id="MBI6629436.1"/>
    </source>
</evidence>
<feature type="transmembrane region" description="Helical" evidence="6">
    <location>
        <begin position="210"/>
        <end position="230"/>
    </location>
</feature>
<keyword evidence="3 6" id="KW-0812">Transmembrane</keyword>
<dbReference type="RefSeq" id="WP_198685455.1">
    <property type="nucleotide sequence ID" value="NZ_JAEIJD010000003.1"/>
</dbReference>
<feature type="transmembrane region" description="Helical" evidence="6">
    <location>
        <begin position="108"/>
        <end position="123"/>
    </location>
</feature>
<dbReference type="PANTHER" id="PTHR10010:SF46">
    <property type="entry name" value="SODIUM-DEPENDENT PHOSPHATE TRANSPORT PROTEIN 2B"/>
    <property type="match status" value="1"/>
</dbReference>
<dbReference type="InterPro" id="IPR038078">
    <property type="entry name" value="PhoU-like_sf"/>
</dbReference>
<proteinExistence type="predicted"/>
<evidence type="ECO:0000256" key="3">
    <source>
        <dbReference type="ARBA" id="ARBA00022692"/>
    </source>
</evidence>
<keyword evidence="8" id="KW-1185">Reference proteome</keyword>
<dbReference type="EMBL" id="JAEIJD010000003">
    <property type="protein sequence ID" value="MBI6629436.1"/>
    <property type="molecule type" value="Genomic_DNA"/>
</dbReference>
<evidence type="ECO:0000256" key="6">
    <source>
        <dbReference type="SAM" id="Phobius"/>
    </source>
</evidence>
<dbReference type="Pfam" id="PF02690">
    <property type="entry name" value="Na_Pi_cotrans"/>
    <property type="match status" value="2"/>
</dbReference>
<feature type="transmembrane region" description="Helical" evidence="6">
    <location>
        <begin position="276"/>
        <end position="296"/>
    </location>
</feature>
<feature type="transmembrane region" description="Helical" evidence="6">
    <location>
        <begin position="173"/>
        <end position="198"/>
    </location>
</feature>
<dbReference type="Proteomes" id="UP000613255">
    <property type="component" value="Unassembled WGS sequence"/>
</dbReference>
<feature type="transmembrane region" description="Helical" evidence="6">
    <location>
        <begin position="135"/>
        <end position="153"/>
    </location>
</feature>
<keyword evidence="4 6" id="KW-1133">Transmembrane helix</keyword>
<name>A0A934HR83_9RHOB</name>
<accession>A0A934HR83</accession>
<evidence type="ECO:0000256" key="1">
    <source>
        <dbReference type="ARBA" id="ARBA00004651"/>
    </source>
</evidence>
<comment type="caution">
    <text evidence="7">The sequence shown here is derived from an EMBL/GenBank/DDBJ whole genome shotgun (WGS) entry which is preliminary data.</text>
</comment>
<dbReference type="InterPro" id="IPR003841">
    <property type="entry name" value="Na/Pi_transpt"/>
</dbReference>
<evidence type="ECO:0000313" key="8">
    <source>
        <dbReference type="Proteomes" id="UP000613255"/>
    </source>
</evidence>
<comment type="subcellular location">
    <subcellularLocation>
        <location evidence="1">Cell membrane</location>
        <topology evidence="1">Multi-pass membrane protein</topology>
    </subcellularLocation>
</comment>